<keyword evidence="1" id="KW-0732">Signal</keyword>
<evidence type="ECO:0000313" key="2">
    <source>
        <dbReference type="EMBL" id="KAK9891324.1"/>
    </source>
</evidence>
<feature type="chain" id="PRO_5043385346" evidence="1">
    <location>
        <begin position="24"/>
        <end position="84"/>
    </location>
</feature>
<accession>A0AAW1VDH0</accession>
<reference evidence="2 3" key="1">
    <citation type="submission" date="2023-03" db="EMBL/GenBank/DDBJ databases">
        <title>Genome insight into feeding habits of ladybird beetles.</title>
        <authorList>
            <person name="Li H.-S."/>
            <person name="Huang Y.-H."/>
            <person name="Pang H."/>
        </authorList>
    </citation>
    <scope>NUCLEOTIDE SEQUENCE [LARGE SCALE GENOMIC DNA]</scope>
    <source>
        <strain evidence="2">SYSU_2023b</strain>
        <tissue evidence="2">Whole body</tissue>
    </source>
</reference>
<dbReference type="EMBL" id="JARQZJ010000128">
    <property type="protein sequence ID" value="KAK9891324.1"/>
    <property type="molecule type" value="Genomic_DNA"/>
</dbReference>
<protein>
    <submittedName>
        <fullName evidence="2">Uncharacterized protein</fullName>
    </submittedName>
</protein>
<gene>
    <name evidence="2" type="ORF">WA026_014566</name>
</gene>
<comment type="caution">
    <text evidence="2">The sequence shown here is derived from an EMBL/GenBank/DDBJ whole genome shotgun (WGS) entry which is preliminary data.</text>
</comment>
<name>A0AAW1VDH0_9CUCU</name>
<organism evidence="2 3">
    <name type="scientific">Henosepilachna vigintioctopunctata</name>
    <dbReference type="NCBI Taxonomy" id="420089"/>
    <lineage>
        <taxon>Eukaryota</taxon>
        <taxon>Metazoa</taxon>
        <taxon>Ecdysozoa</taxon>
        <taxon>Arthropoda</taxon>
        <taxon>Hexapoda</taxon>
        <taxon>Insecta</taxon>
        <taxon>Pterygota</taxon>
        <taxon>Neoptera</taxon>
        <taxon>Endopterygota</taxon>
        <taxon>Coleoptera</taxon>
        <taxon>Polyphaga</taxon>
        <taxon>Cucujiformia</taxon>
        <taxon>Coccinelloidea</taxon>
        <taxon>Coccinellidae</taxon>
        <taxon>Epilachninae</taxon>
        <taxon>Epilachnini</taxon>
        <taxon>Henosepilachna</taxon>
    </lineage>
</organism>
<sequence length="84" mass="9627">MSIKFNFLIFTTFVLIIHQNVYCKHYGYDPCDPCKEATRGYCCQYEDKCCEVNQYRASGGGEGFRDASSEDIGIYPNIQVNAYL</sequence>
<evidence type="ECO:0000256" key="1">
    <source>
        <dbReference type="SAM" id="SignalP"/>
    </source>
</evidence>
<feature type="signal peptide" evidence="1">
    <location>
        <begin position="1"/>
        <end position="23"/>
    </location>
</feature>
<dbReference type="Proteomes" id="UP001431783">
    <property type="component" value="Unassembled WGS sequence"/>
</dbReference>
<proteinExistence type="predicted"/>
<evidence type="ECO:0000313" key="3">
    <source>
        <dbReference type="Proteomes" id="UP001431783"/>
    </source>
</evidence>
<dbReference type="AlphaFoldDB" id="A0AAW1VDH0"/>
<keyword evidence="3" id="KW-1185">Reference proteome</keyword>